<evidence type="ECO:0000259" key="2">
    <source>
        <dbReference type="Pfam" id="PF13086"/>
    </source>
</evidence>
<feature type="chain" id="PRO_5044250871" description="DNA2/NAM7 helicase helicase domain-containing protein" evidence="1">
    <location>
        <begin position="17"/>
        <end position="215"/>
    </location>
</feature>
<reference evidence="3 4" key="1">
    <citation type="journal article" date="2024" name="Science">
        <title>Giant polyketide synthase enzymes in the biosynthesis of giant marine polyether toxins.</title>
        <authorList>
            <person name="Fallon T.R."/>
            <person name="Shende V.V."/>
            <person name="Wierzbicki I.H."/>
            <person name="Pendleton A.L."/>
            <person name="Watervoot N.F."/>
            <person name="Auber R.P."/>
            <person name="Gonzalez D.J."/>
            <person name="Wisecaver J.H."/>
            <person name="Moore B.S."/>
        </authorList>
    </citation>
    <scope>NUCLEOTIDE SEQUENCE [LARGE SCALE GENOMIC DNA]</scope>
    <source>
        <strain evidence="3 4">12B1</strain>
    </source>
</reference>
<evidence type="ECO:0000256" key="1">
    <source>
        <dbReference type="SAM" id="SignalP"/>
    </source>
</evidence>
<organism evidence="3 4">
    <name type="scientific">Prymnesium parvum</name>
    <name type="common">Toxic golden alga</name>
    <dbReference type="NCBI Taxonomy" id="97485"/>
    <lineage>
        <taxon>Eukaryota</taxon>
        <taxon>Haptista</taxon>
        <taxon>Haptophyta</taxon>
        <taxon>Prymnesiophyceae</taxon>
        <taxon>Prymnesiales</taxon>
        <taxon>Prymnesiaceae</taxon>
        <taxon>Prymnesium</taxon>
    </lineage>
</organism>
<sequence length="215" mass="22679">MMTAFLLVTSSSNCSGATLLSGKTETAATLVYHFAAQGRGPVLVCAASNSAGDHLAEKIHRTGVSTVRLYSRTHRLSTISEPLTLEAHLAALPADGTSEIKEYRSLLQLRAKVGELSPVDAKKLEAARKSAEAAVLHRAAVVVCTCSAAAEARVSSRTFHFLLIDEAAQALEPEAVIPFTNGVQHAVLVGDHKQLGPIVQTRQLQASGFAKSLAL</sequence>
<dbReference type="Pfam" id="PF13086">
    <property type="entry name" value="AAA_11"/>
    <property type="match status" value="2"/>
</dbReference>
<keyword evidence="1" id="KW-0732">Signal</keyword>
<protein>
    <recommendedName>
        <fullName evidence="2">DNA2/NAM7 helicase helicase domain-containing protein</fullName>
    </recommendedName>
</protein>
<dbReference type="InterPro" id="IPR045055">
    <property type="entry name" value="DNA2/NAM7-like"/>
</dbReference>
<evidence type="ECO:0000313" key="3">
    <source>
        <dbReference type="EMBL" id="KAL1500352.1"/>
    </source>
</evidence>
<feature type="domain" description="DNA2/NAM7 helicase helicase" evidence="2">
    <location>
        <begin position="104"/>
        <end position="201"/>
    </location>
</feature>
<keyword evidence="4" id="KW-1185">Reference proteome</keyword>
<dbReference type="EMBL" id="JBGBPQ010000023">
    <property type="protein sequence ID" value="KAL1500352.1"/>
    <property type="molecule type" value="Genomic_DNA"/>
</dbReference>
<dbReference type="Proteomes" id="UP001515480">
    <property type="component" value="Unassembled WGS sequence"/>
</dbReference>
<dbReference type="SUPFAM" id="SSF52540">
    <property type="entry name" value="P-loop containing nucleoside triphosphate hydrolases"/>
    <property type="match status" value="1"/>
</dbReference>
<name>A0AB34IM72_PRYPA</name>
<comment type="caution">
    <text evidence="3">The sequence shown here is derived from an EMBL/GenBank/DDBJ whole genome shotgun (WGS) entry which is preliminary data.</text>
</comment>
<dbReference type="PANTHER" id="PTHR10887">
    <property type="entry name" value="DNA2/NAM7 HELICASE FAMILY"/>
    <property type="match status" value="1"/>
</dbReference>
<feature type="domain" description="DNA2/NAM7 helicase helicase" evidence="2">
    <location>
        <begin position="21"/>
        <end position="96"/>
    </location>
</feature>
<evidence type="ECO:0000313" key="4">
    <source>
        <dbReference type="Proteomes" id="UP001515480"/>
    </source>
</evidence>
<dbReference type="Gene3D" id="3.40.50.300">
    <property type="entry name" value="P-loop containing nucleotide triphosphate hydrolases"/>
    <property type="match status" value="1"/>
</dbReference>
<dbReference type="InterPro" id="IPR041677">
    <property type="entry name" value="DNA2/NAM7_AAA_11"/>
</dbReference>
<dbReference type="GO" id="GO:0000184">
    <property type="term" value="P:nuclear-transcribed mRNA catabolic process, nonsense-mediated decay"/>
    <property type="evidence" value="ECO:0007669"/>
    <property type="project" value="TreeGrafter"/>
</dbReference>
<dbReference type="PANTHER" id="PTHR10887:SF364">
    <property type="entry name" value="REGULATOR OF NONSENSE TRANSCRIPTS 1"/>
    <property type="match status" value="1"/>
</dbReference>
<dbReference type="GO" id="GO:0003724">
    <property type="term" value="F:RNA helicase activity"/>
    <property type="evidence" value="ECO:0007669"/>
    <property type="project" value="TreeGrafter"/>
</dbReference>
<gene>
    <name evidence="3" type="ORF">AB1Y20_013015</name>
</gene>
<dbReference type="Gene3D" id="6.10.140.1240">
    <property type="match status" value="1"/>
</dbReference>
<feature type="signal peptide" evidence="1">
    <location>
        <begin position="1"/>
        <end position="16"/>
    </location>
</feature>
<dbReference type="InterPro" id="IPR027417">
    <property type="entry name" value="P-loop_NTPase"/>
</dbReference>
<dbReference type="GO" id="GO:0005737">
    <property type="term" value="C:cytoplasm"/>
    <property type="evidence" value="ECO:0007669"/>
    <property type="project" value="TreeGrafter"/>
</dbReference>
<dbReference type="AlphaFoldDB" id="A0AB34IM72"/>
<proteinExistence type="predicted"/>
<accession>A0AB34IM72</accession>